<evidence type="ECO:0000256" key="1">
    <source>
        <dbReference type="SAM" id="MobiDB-lite"/>
    </source>
</evidence>
<evidence type="ECO:0000259" key="2">
    <source>
        <dbReference type="PROSITE" id="PS50858"/>
    </source>
</evidence>
<protein>
    <recommendedName>
        <fullName evidence="2">BSD domain-containing protein</fullName>
    </recommendedName>
</protein>
<evidence type="ECO:0000313" key="4">
    <source>
        <dbReference type="Proteomes" id="UP001141806"/>
    </source>
</evidence>
<dbReference type="Proteomes" id="UP001141806">
    <property type="component" value="Unassembled WGS sequence"/>
</dbReference>
<feature type="compositionally biased region" description="Polar residues" evidence="1">
    <location>
        <begin position="318"/>
        <end position="331"/>
    </location>
</feature>
<dbReference type="SUPFAM" id="SSF140383">
    <property type="entry name" value="BSD domain-like"/>
    <property type="match status" value="1"/>
</dbReference>
<feature type="compositionally biased region" description="Acidic residues" evidence="1">
    <location>
        <begin position="450"/>
        <end position="460"/>
    </location>
</feature>
<organism evidence="3 4">
    <name type="scientific">Protea cynaroides</name>
    <dbReference type="NCBI Taxonomy" id="273540"/>
    <lineage>
        <taxon>Eukaryota</taxon>
        <taxon>Viridiplantae</taxon>
        <taxon>Streptophyta</taxon>
        <taxon>Embryophyta</taxon>
        <taxon>Tracheophyta</taxon>
        <taxon>Spermatophyta</taxon>
        <taxon>Magnoliopsida</taxon>
        <taxon>Proteales</taxon>
        <taxon>Proteaceae</taxon>
        <taxon>Protea</taxon>
    </lineage>
</organism>
<dbReference type="InterPro" id="IPR035925">
    <property type="entry name" value="BSD_dom_sf"/>
</dbReference>
<sequence>MSWLARSFVNSLKVDDDSDDDEDGVKDEKRVSSLNLKHRAEEGEEVEEYDEQQHHQEQLDSLDGLGRGVKEDFSEITKTLTRQLWSVASFLAPPPSSESSPRGPPSAPSPSHQVSSADDSISDWNRWGSSDQSISTEVSDTENPDATRIAGIRSDFAEIGGRFRTGITKFSSNKAVTEISKIASTFLPPFGSEEESGSDMKLLSGGAVGVTDEVLTFARNIAMHPETWLDFPLADDEDADDFDISDAQQEHALAVEHLVPRLAALRIELCPGYMSEGCFWKVYFVLLHSRLSKHDDELLSTPQIVEARAMWMQELQNRTKTEPNWSGSGTSYRRDTPNSLHEEHQSLSSNTLSENQPVRTFAVEHASVPVTEFETEKRPVVSTELRIIDKSVVEEVPAVQSKNKDLVVTTPKMLDQKYEEDGDDEWLEEENSDLGGFGGTTFPVGHEEDVSFSDLEEDDGIPPGYTATCVPKSSAKDSQGWVQLGSSSSESAKEGQSLDKGLGSEKLCANNNPETNDSRVSSDWLNVDKVDVV</sequence>
<feature type="compositionally biased region" description="Polar residues" evidence="1">
    <location>
        <begin position="509"/>
        <end position="524"/>
    </location>
</feature>
<feature type="region of interest" description="Disordered" evidence="1">
    <location>
        <begin position="318"/>
        <end position="356"/>
    </location>
</feature>
<feature type="region of interest" description="Disordered" evidence="1">
    <location>
        <begin position="419"/>
        <end position="533"/>
    </location>
</feature>
<dbReference type="Pfam" id="PF03909">
    <property type="entry name" value="BSD"/>
    <property type="match status" value="1"/>
</dbReference>
<feature type="compositionally biased region" description="Acidic residues" evidence="1">
    <location>
        <begin position="420"/>
        <end position="432"/>
    </location>
</feature>
<dbReference type="InterPro" id="IPR005607">
    <property type="entry name" value="BSD_dom"/>
</dbReference>
<dbReference type="PANTHER" id="PTHR31923:SF4">
    <property type="entry name" value="BSD DOMAIN-CONTAINING PROTEIN"/>
    <property type="match status" value="1"/>
</dbReference>
<dbReference type="Gene3D" id="1.10.3970.10">
    <property type="entry name" value="BSD domain"/>
    <property type="match status" value="1"/>
</dbReference>
<accession>A0A9Q0QMM3</accession>
<name>A0A9Q0QMM3_9MAGN</name>
<dbReference type="PANTHER" id="PTHR31923">
    <property type="entry name" value="BSD DOMAIN-CONTAINING PROTEIN"/>
    <property type="match status" value="1"/>
</dbReference>
<reference evidence="3" key="1">
    <citation type="journal article" date="2023" name="Plant J.">
        <title>The genome of the king protea, Protea cynaroides.</title>
        <authorList>
            <person name="Chang J."/>
            <person name="Duong T.A."/>
            <person name="Schoeman C."/>
            <person name="Ma X."/>
            <person name="Roodt D."/>
            <person name="Barker N."/>
            <person name="Li Z."/>
            <person name="Van de Peer Y."/>
            <person name="Mizrachi E."/>
        </authorList>
    </citation>
    <scope>NUCLEOTIDE SEQUENCE</scope>
    <source>
        <tissue evidence="3">Young leaves</tissue>
    </source>
</reference>
<feature type="compositionally biased region" description="Polar residues" evidence="1">
    <location>
        <begin position="112"/>
        <end position="138"/>
    </location>
</feature>
<dbReference type="EMBL" id="JAMYWD010000007">
    <property type="protein sequence ID" value="KAJ4965323.1"/>
    <property type="molecule type" value="Genomic_DNA"/>
</dbReference>
<dbReference type="PROSITE" id="PS50858">
    <property type="entry name" value="BSD"/>
    <property type="match status" value="1"/>
</dbReference>
<evidence type="ECO:0000313" key="3">
    <source>
        <dbReference type="EMBL" id="KAJ4965323.1"/>
    </source>
</evidence>
<feature type="compositionally biased region" description="Acidic residues" evidence="1">
    <location>
        <begin position="16"/>
        <end position="25"/>
    </location>
</feature>
<dbReference type="AlphaFoldDB" id="A0A9Q0QMM3"/>
<feature type="region of interest" description="Disordered" evidence="1">
    <location>
        <begin position="1"/>
        <end position="66"/>
    </location>
</feature>
<keyword evidence="4" id="KW-1185">Reference proteome</keyword>
<dbReference type="SMART" id="SM00751">
    <property type="entry name" value="BSD"/>
    <property type="match status" value="1"/>
</dbReference>
<feature type="region of interest" description="Disordered" evidence="1">
    <location>
        <begin position="91"/>
        <end position="147"/>
    </location>
</feature>
<comment type="caution">
    <text evidence="3">The sequence shown here is derived from an EMBL/GenBank/DDBJ whole genome shotgun (WGS) entry which is preliminary data.</text>
</comment>
<gene>
    <name evidence="3" type="ORF">NE237_017172</name>
</gene>
<dbReference type="OrthoDB" id="2021158at2759"/>
<proteinExistence type="predicted"/>
<feature type="compositionally biased region" description="Pro residues" evidence="1">
    <location>
        <begin position="92"/>
        <end position="108"/>
    </location>
</feature>
<feature type="compositionally biased region" description="Polar residues" evidence="1">
    <location>
        <begin position="346"/>
        <end position="356"/>
    </location>
</feature>
<feature type="domain" description="BSD" evidence="2">
    <location>
        <begin position="239"/>
        <end position="291"/>
    </location>
</feature>
<feature type="compositionally biased region" description="Basic and acidic residues" evidence="1">
    <location>
        <begin position="332"/>
        <end position="345"/>
    </location>
</feature>